<protein>
    <recommendedName>
        <fullName evidence="3">histidine kinase</fullName>
        <ecNumber evidence="3">2.7.13.3</ecNumber>
    </recommendedName>
</protein>
<keyword evidence="15" id="KW-1185">Reference proteome</keyword>
<reference evidence="14 15" key="1">
    <citation type="journal article" date="2013" name="ISME J.">
        <title>A metabolic model for members of the genus Tetrasphaera involved in enhanced biological phosphorus removal.</title>
        <authorList>
            <person name="Kristiansen R."/>
            <person name="Nguyen H.T.T."/>
            <person name="Saunders A.M."/>
            <person name="Nielsen J.L."/>
            <person name="Wimmer R."/>
            <person name="Le V.Q."/>
            <person name="McIlroy S.J."/>
            <person name="Petrovski S."/>
            <person name="Seviour R.J."/>
            <person name="Calteau A."/>
            <person name="Nielsen K.L."/>
            <person name="Nielsen P.H."/>
        </authorList>
    </citation>
    <scope>NUCLEOTIDE SEQUENCE [LARGE SCALE GENOMIC DNA]</scope>
    <source>
        <strain evidence="14 15">Ben110</strain>
    </source>
</reference>
<name>W6JT34_9MICO</name>
<dbReference type="GO" id="GO:0000155">
    <property type="term" value="F:phosphorelay sensor kinase activity"/>
    <property type="evidence" value="ECO:0007669"/>
    <property type="project" value="InterPro"/>
</dbReference>
<evidence type="ECO:0000256" key="1">
    <source>
        <dbReference type="ARBA" id="ARBA00000085"/>
    </source>
</evidence>
<keyword evidence="7" id="KW-0812">Transmembrane</keyword>
<dbReference type="STRING" id="1193182.BN11_10013"/>
<evidence type="ECO:0000256" key="8">
    <source>
        <dbReference type="ARBA" id="ARBA00022741"/>
    </source>
</evidence>
<dbReference type="Proteomes" id="UP000035763">
    <property type="component" value="Unassembled WGS sequence"/>
</dbReference>
<dbReference type="PROSITE" id="PS50885">
    <property type="entry name" value="HAMP"/>
    <property type="match status" value="1"/>
</dbReference>
<dbReference type="GO" id="GO:0005524">
    <property type="term" value="F:ATP binding"/>
    <property type="evidence" value="ECO:0007669"/>
    <property type="project" value="UniProtKB-KW"/>
</dbReference>
<evidence type="ECO:0000256" key="12">
    <source>
        <dbReference type="ARBA" id="ARBA00023012"/>
    </source>
</evidence>
<comment type="subcellular location">
    <subcellularLocation>
        <location evidence="2">Cell membrane</location>
        <topology evidence="2">Multi-pass membrane protein</topology>
    </subcellularLocation>
</comment>
<evidence type="ECO:0000259" key="13">
    <source>
        <dbReference type="PROSITE" id="PS50885"/>
    </source>
</evidence>
<evidence type="ECO:0000256" key="3">
    <source>
        <dbReference type="ARBA" id="ARBA00012438"/>
    </source>
</evidence>
<evidence type="ECO:0000256" key="9">
    <source>
        <dbReference type="ARBA" id="ARBA00022777"/>
    </source>
</evidence>
<dbReference type="Pfam" id="PF00512">
    <property type="entry name" value="HisKA"/>
    <property type="match status" value="1"/>
</dbReference>
<keyword evidence="11" id="KW-0472">Membrane</keyword>
<proteinExistence type="predicted"/>
<dbReference type="InterPro" id="IPR003660">
    <property type="entry name" value="HAMP_dom"/>
</dbReference>
<gene>
    <name evidence="14" type="ORF">BN11_10013</name>
</gene>
<evidence type="ECO:0000256" key="2">
    <source>
        <dbReference type="ARBA" id="ARBA00004651"/>
    </source>
</evidence>
<dbReference type="EMBL" id="CAJA01000001">
    <property type="protein sequence ID" value="CCH71570.1"/>
    <property type="molecule type" value="Genomic_DNA"/>
</dbReference>
<keyword evidence="10" id="KW-0067">ATP-binding</keyword>
<dbReference type="InterPro" id="IPR036097">
    <property type="entry name" value="HisK_dim/P_sf"/>
</dbReference>
<evidence type="ECO:0000256" key="11">
    <source>
        <dbReference type="ARBA" id="ARBA00022989"/>
    </source>
</evidence>
<dbReference type="EC" id="2.7.13.3" evidence="3"/>
<keyword evidence="4" id="KW-1003">Cell membrane</keyword>
<comment type="caution">
    <text evidence="14">The sequence shown here is derived from an EMBL/GenBank/DDBJ whole genome shotgun (WGS) entry which is preliminary data.</text>
</comment>
<dbReference type="PANTHER" id="PTHR44936:SF9">
    <property type="entry name" value="SENSOR PROTEIN CREC"/>
    <property type="match status" value="1"/>
</dbReference>
<evidence type="ECO:0000313" key="15">
    <source>
        <dbReference type="Proteomes" id="UP000035763"/>
    </source>
</evidence>
<sequence length="144" mass="15620">MRPFRQLRGLAGQVARGRLDAPLAVHRGDAFGAFSESFDILRRELARSREREAQAQQPRKTLVSQLSHDIRTPLATIHATSEVMQLSDPDPRLQVIMDKAGQIDALTRDLLAANATDAEDLGVTLTAIGTPELRELIAAADAAG</sequence>
<dbReference type="PANTHER" id="PTHR44936">
    <property type="entry name" value="SENSOR PROTEIN CREC"/>
    <property type="match status" value="1"/>
</dbReference>
<keyword evidence="8" id="KW-0547">Nucleotide-binding</keyword>
<feature type="domain" description="HAMP" evidence="13">
    <location>
        <begin position="1"/>
        <end position="50"/>
    </location>
</feature>
<accession>W6JT34</accession>
<evidence type="ECO:0000256" key="7">
    <source>
        <dbReference type="ARBA" id="ARBA00022692"/>
    </source>
</evidence>
<keyword evidence="5" id="KW-0597">Phosphoprotein</keyword>
<dbReference type="SMART" id="SM00388">
    <property type="entry name" value="HisKA"/>
    <property type="match status" value="1"/>
</dbReference>
<dbReference type="CDD" id="cd06225">
    <property type="entry name" value="HAMP"/>
    <property type="match status" value="1"/>
</dbReference>
<dbReference type="Gene3D" id="6.10.340.10">
    <property type="match status" value="1"/>
</dbReference>
<dbReference type="Gene3D" id="1.10.287.130">
    <property type="match status" value="1"/>
</dbReference>
<dbReference type="AlphaFoldDB" id="W6JT34"/>
<comment type="catalytic activity">
    <reaction evidence="1">
        <text>ATP + protein L-histidine = ADP + protein N-phospho-L-histidine.</text>
        <dbReference type="EC" id="2.7.13.3"/>
    </reaction>
</comment>
<keyword evidence="6" id="KW-0808">Transferase</keyword>
<keyword evidence="9 14" id="KW-0418">Kinase</keyword>
<dbReference type="SUPFAM" id="SSF158472">
    <property type="entry name" value="HAMP domain-like"/>
    <property type="match status" value="1"/>
</dbReference>
<evidence type="ECO:0000256" key="5">
    <source>
        <dbReference type="ARBA" id="ARBA00022553"/>
    </source>
</evidence>
<keyword evidence="12" id="KW-0902">Two-component regulatory system</keyword>
<dbReference type="InterPro" id="IPR003661">
    <property type="entry name" value="HisK_dim/P_dom"/>
</dbReference>
<evidence type="ECO:0000256" key="6">
    <source>
        <dbReference type="ARBA" id="ARBA00022679"/>
    </source>
</evidence>
<evidence type="ECO:0000256" key="10">
    <source>
        <dbReference type="ARBA" id="ARBA00022840"/>
    </source>
</evidence>
<evidence type="ECO:0000313" key="14">
    <source>
        <dbReference type="EMBL" id="CCH71570.1"/>
    </source>
</evidence>
<keyword evidence="11" id="KW-1133">Transmembrane helix</keyword>
<dbReference type="CDD" id="cd00082">
    <property type="entry name" value="HisKA"/>
    <property type="match status" value="1"/>
</dbReference>
<dbReference type="InterPro" id="IPR050980">
    <property type="entry name" value="2C_sensor_his_kinase"/>
</dbReference>
<evidence type="ECO:0000256" key="4">
    <source>
        <dbReference type="ARBA" id="ARBA00022475"/>
    </source>
</evidence>
<dbReference type="SUPFAM" id="SSF47384">
    <property type="entry name" value="Homodimeric domain of signal transducing histidine kinase"/>
    <property type="match status" value="1"/>
</dbReference>
<organism evidence="14 15">
    <name type="scientific">Nostocoides australiense Ben110</name>
    <dbReference type="NCBI Taxonomy" id="1193182"/>
    <lineage>
        <taxon>Bacteria</taxon>
        <taxon>Bacillati</taxon>
        <taxon>Actinomycetota</taxon>
        <taxon>Actinomycetes</taxon>
        <taxon>Micrococcales</taxon>
        <taxon>Intrasporangiaceae</taxon>
        <taxon>Nostocoides</taxon>
    </lineage>
</organism>
<dbReference type="GO" id="GO:0005886">
    <property type="term" value="C:plasma membrane"/>
    <property type="evidence" value="ECO:0007669"/>
    <property type="project" value="UniProtKB-SubCell"/>
</dbReference>